<evidence type="ECO:0000256" key="9">
    <source>
        <dbReference type="ARBA" id="ARBA00023136"/>
    </source>
</evidence>
<evidence type="ECO:0000256" key="13">
    <source>
        <dbReference type="SAM" id="Phobius"/>
    </source>
</evidence>
<sequence length="185" mass="21117">MRYLLFNSNNQIYNWAELDNLKTQSFFRKVALRPSLSTACEQEVFSQLQHDMRKPKKGSLYGTSPRSNWTAKELCDSLSEEESELTVTRNSDIWNYFNDYIKENVVVGHVFFEQSTATLYKRDVITTPSQIVANIGGLLGLFLGFSLLSGVEILFYLFEVILRFILLCCKKAVRLAACMSNGVQA</sequence>
<keyword evidence="3 12" id="KW-0813">Transport</keyword>
<evidence type="ECO:0000256" key="1">
    <source>
        <dbReference type="ARBA" id="ARBA00004141"/>
    </source>
</evidence>
<keyword evidence="8 12" id="KW-0406">Ion transport</keyword>
<evidence type="ECO:0000256" key="7">
    <source>
        <dbReference type="ARBA" id="ARBA00023053"/>
    </source>
</evidence>
<evidence type="ECO:0000256" key="2">
    <source>
        <dbReference type="ARBA" id="ARBA00007193"/>
    </source>
</evidence>
<protein>
    <submittedName>
        <fullName evidence="14">Uncharacterized protein</fullName>
    </submittedName>
</protein>
<keyword evidence="7" id="KW-0915">Sodium</keyword>
<feature type="transmembrane region" description="Helical" evidence="13">
    <location>
        <begin position="153"/>
        <end position="169"/>
    </location>
</feature>
<evidence type="ECO:0000256" key="6">
    <source>
        <dbReference type="ARBA" id="ARBA00022989"/>
    </source>
</evidence>
<evidence type="ECO:0000256" key="3">
    <source>
        <dbReference type="ARBA" id="ARBA00022448"/>
    </source>
</evidence>
<evidence type="ECO:0000256" key="11">
    <source>
        <dbReference type="ARBA" id="ARBA00023303"/>
    </source>
</evidence>
<organism evidence="14 15">
    <name type="scientific">Halocaridina rubra</name>
    <name type="common">Hawaiian red shrimp</name>
    <dbReference type="NCBI Taxonomy" id="373956"/>
    <lineage>
        <taxon>Eukaryota</taxon>
        <taxon>Metazoa</taxon>
        <taxon>Ecdysozoa</taxon>
        <taxon>Arthropoda</taxon>
        <taxon>Crustacea</taxon>
        <taxon>Multicrustacea</taxon>
        <taxon>Malacostraca</taxon>
        <taxon>Eumalacostraca</taxon>
        <taxon>Eucarida</taxon>
        <taxon>Decapoda</taxon>
        <taxon>Pleocyemata</taxon>
        <taxon>Caridea</taxon>
        <taxon>Atyoidea</taxon>
        <taxon>Atyidae</taxon>
        <taxon>Halocaridina</taxon>
    </lineage>
</organism>
<accession>A0AAN8WTX0</accession>
<evidence type="ECO:0000256" key="10">
    <source>
        <dbReference type="ARBA" id="ARBA00023201"/>
    </source>
</evidence>
<dbReference type="GO" id="GO:0015280">
    <property type="term" value="F:ligand-gated sodium channel activity"/>
    <property type="evidence" value="ECO:0007669"/>
    <property type="project" value="TreeGrafter"/>
</dbReference>
<dbReference type="Proteomes" id="UP001381693">
    <property type="component" value="Unassembled WGS sequence"/>
</dbReference>
<evidence type="ECO:0000313" key="15">
    <source>
        <dbReference type="Proteomes" id="UP001381693"/>
    </source>
</evidence>
<evidence type="ECO:0000256" key="12">
    <source>
        <dbReference type="RuleBase" id="RU000679"/>
    </source>
</evidence>
<evidence type="ECO:0000256" key="4">
    <source>
        <dbReference type="ARBA" id="ARBA00022461"/>
    </source>
</evidence>
<keyword evidence="15" id="KW-1185">Reference proteome</keyword>
<dbReference type="AlphaFoldDB" id="A0AAN8WTX0"/>
<dbReference type="EMBL" id="JAXCGZ010018876">
    <property type="protein sequence ID" value="KAK7067334.1"/>
    <property type="molecule type" value="Genomic_DNA"/>
</dbReference>
<dbReference type="GO" id="GO:0005886">
    <property type="term" value="C:plasma membrane"/>
    <property type="evidence" value="ECO:0007669"/>
    <property type="project" value="TreeGrafter"/>
</dbReference>
<comment type="caution">
    <text evidence="14">The sequence shown here is derived from an EMBL/GenBank/DDBJ whole genome shotgun (WGS) entry which is preliminary data.</text>
</comment>
<dbReference type="PANTHER" id="PTHR11690:SF300">
    <property type="entry name" value="PICKPOCKET PROTEIN 19"/>
    <property type="match status" value="1"/>
</dbReference>
<evidence type="ECO:0000256" key="5">
    <source>
        <dbReference type="ARBA" id="ARBA00022692"/>
    </source>
</evidence>
<comment type="subcellular location">
    <subcellularLocation>
        <location evidence="1">Membrane</location>
        <topology evidence="1">Multi-pass membrane protein</topology>
    </subcellularLocation>
</comment>
<keyword evidence="6 13" id="KW-1133">Transmembrane helix</keyword>
<keyword evidence="10 12" id="KW-0739">Sodium transport</keyword>
<keyword evidence="4 12" id="KW-0894">Sodium channel</keyword>
<dbReference type="Pfam" id="PF00858">
    <property type="entry name" value="ASC"/>
    <property type="match status" value="1"/>
</dbReference>
<comment type="similarity">
    <text evidence="2 12">Belongs to the amiloride-sensitive sodium channel (TC 1.A.6) family.</text>
</comment>
<dbReference type="PANTHER" id="PTHR11690">
    <property type="entry name" value="AMILORIDE-SENSITIVE SODIUM CHANNEL-RELATED"/>
    <property type="match status" value="1"/>
</dbReference>
<evidence type="ECO:0000256" key="8">
    <source>
        <dbReference type="ARBA" id="ARBA00023065"/>
    </source>
</evidence>
<keyword evidence="9 13" id="KW-0472">Membrane</keyword>
<dbReference type="Gene3D" id="1.10.287.770">
    <property type="entry name" value="YojJ-like"/>
    <property type="match status" value="1"/>
</dbReference>
<gene>
    <name evidence="14" type="ORF">SK128_003375</name>
</gene>
<keyword evidence="11 12" id="KW-0407">Ion channel</keyword>
<evidence type="ECO:0000313" key="14">
    <source>
        <dbReference type="EMBL" id="KAK7067334.1"/>
    </source>
</evidence>
<dbReference type="InterPro" id="IPR001873">
    <property type="entry name" value="ENaC"/>
</dbReference>
<proteinExistence type="inferred from homology"/>
<reference evidence="14 15" key="1">
    <citation type="submission" date="2023-11" db="EMBL/GenBank/DDBJ databases">
        <title>Halocaridina rubra genome assembly.</title>
        <authorList>
            <person name="Smith C."/>
        </authorList>
    </citation>
    <scope>NUCLEOTIDE SEQUENCE [LARGE SCALE GENOMIC DNA]</scope>
    <source>
        <strain evidence="14">EP-1</strain>
        <tissue evidence="14">Whole</tissue>
    </source>
</reference>
<name>A0AAN8WTX0_HALRR</name>
<keyword evidence="5 12" id="KW-0812">Transmembrane</keyword>